<reference evidence="1 2" key="1">
    <citation type="journal article" date="2024" name="J Genomics">
        <title>Draft genome sequencing and assembly of Favolaschia claudopus CIRM-BRFM 2984 isolated from oak limbs.</title>
        <authorList>
            <person name="Navarro D."/>
            <person name="Drula E."/>
            <person name="Chaduli D."/>
            <person name="Cazenave R."/>
            <person name="Ahrendt S."/>
            <person name="Wang J."/>
            <person name="Lipzen A."/>
            <person name="Daum C."/>
            <person name="Barry K."/>
            <person name="Grigoriev I.V."/>
            <person name="Favel A."/>
            <person name="Rosso M.N."/>
            <person name="Martin F."/>
        </authorList>
    </citation>
    <scope>NUCLEOTIDE SEQUENCE [LARGE SCALE GENOMIC DNA]</scope>
    <source>
        <strain evidence="1 2">CIRM-BRFM 2984</strain>
    </source>
</reference>
<sequence>MAVVVQITPYHDRSRRRRRRSTILYLVSSRLDVHAGHCLNAHASRPLTSSSKSASFTATPIWLTPSFSIIYQGRLVLDTLNDIPSTIPLKQHRRHSRFPSALYPIPRHRLHLKSLSCALLPVHSVSPSLDASPSSHLPPSISDSFGTPSGNRTVLRPLAVPLQIDRLGAETRSR</sequence>
<keyword evidence="2" id="KW-1185">Reference proteome</keyword>
<comment type="caution">
    <text evidence="1">The sequence shown here is derived from an EMBL/GenBank/DDBJ whole genome shotgun (WGS) entry which is preliminary data.</text>
</comment>
<organism evidence="1 2">
    <name type="scientific">Favolaschia claudopus</name>
    <dbReference type="NCBI Taxonomy" id="2862362"/>
    <lineage>
        <taxon>Eukaryota</taxon>
        <taxon>Fungi</taxon>
        <taxon>Dikarya</taxon>
        <taxon>Basidiomycota</taxon>
        <taxon>Agaricomycotina</taxon>
        <taxon>Agaricomycetes</taxon>
        <taxon>Agaricomycetidae</taxon>
        <taxon>Agaricales</taxon>
        <taxon>Marasmiineae</taxon>
        <taxon>Mycenaceae</taxon>
        <taxon>Favolaschia</taxon>
    </lineage>
</organism>
<evidence type="ECO:0000313" key="2">
    <source>
        <dbReference type="Proteomes" id="UP001362999"/>
    </source>
</evidence>
<proteinExistence type="predicted"/>
<dbReference type="AlphaFoldDB" id="A0AAW0CY05"/>
<accession>A0AAW0CY05</accession>
<gene>
    <name evidence="1" type="ORF">R3P38DRAFT_3178437</name>
</gene>
<evidence type="ECO:0000313" key="1">
    <source>
        <dbReference type="EMBL" id="KAK7043554.1"/>
    </source>
</evidence>
<dbReference type="Proteomes" id="UP001362999">
    <property type="component" value="Unassembled WGS sequence"/>
</dbReference>
<name>A0AAW0CY05_9AGAR</name>
<dbReference type="EMBL" id="JAWWNJ010000012">
    <property type="protein sequence ID" value="KAK7043554.1"/>
    <property type="molecule type" value="Genomic_DNA"/>
</dbReference>
<protein>
    <submittedName>
        <fullName evidence="1">Uncharacterized protein</fullName>
    </submittedName>
</protein>